<dbReference type="PANTHER" id="PTHR33233">
    <property type="entry name" value="ENDONUCLEASE/EXONUCLEASE/PHOSPHATASE"/>
    <property type="match status" value="1"/>
</dbReference>
<reference evidence="1" key="2">
    <citation type="submission" date="2019-01" db="UniProtKB">
        <authorList>
            <consortium name="EnsemblPlants"/>
        </authorList>
    </citation>
    <scope>IDENTIFICATION</scope>
    <source>
        <strain evidence="1">cv. Heinz 1706</strain>
    </source>
</reference>
<dbReference type="AlphaFoldDB" id="A0A3Q7FGN5"/>
<dbReference type="Gramene" id="Solyc03g013373.1.1">
    <property type="protein sequence ID" value="Solyc03g013373.1.1.1"/>
    <property type="gene ID" value="Solyc03g013373.1"/>
</dbReference>
<dbReference type="STRING" id="4081.A0A3Q7FGN5"/>
<name>A0A3Q7FGN5_SOLLC</name>
<dbReference type="PANTHER" id="PTHR33233:SF17">
    <property type="entry name" value="DUF4283 DOMAIN-CONTAINING PROTEIN"/>
    <property type="match status" value="1"/>
</dbReference>
<dbReference type="EnsemblPlants" id="Solyc03g013373.1.1">
    <property type="protein sequence ID" value="Solyc03g013373.1.1.1"/>
    <property type="gene ID" value="Solyc03g013373.1"/>
</dbReference>
<evidence type="ECO:0000313" key="1">
    <source>
        <dbReference type="EnsemblPlants" id="Solyc03g013373.1.1.1"/>
    </source>
</evidence>
<dbReference type="InParanoid" id="A0A3Q7FGN5"/>
<sequence length="116" mass="13703">MPQSLYYSDGYYVFLFANLANEEDILNARPYTYHYMPFILKNWEIDFVFHNEYMITILLQVYLPGLLVGYWSMEALSKPTSENSTLLYTDRFIVDRNRISYTSVLVEVDLYPSPIG</sequence>
<reference evidence="1" key="1">
    <citation type="journal article" date="2012" name="Nature">
        <title>The tomato genome sequence provides insights into fleshy fruit evolution.</title>
        <authorList>
            <consortium name="Tomato Genome Consortium"/>
        </authorList>
    </citation>
    <scope>NUCLEOTIDE SEQUENCE [LARGE SCALE GENOMIC DNA]</scope>
    <source>
        <strain evidence="1">cv. Heinz 1706</strain>
    </source>
</reference>
<keyword evidence="2" id="KW-1185">Reference proteome</keyword>
<dbReference type="Proteomes" id="UP000004994">
    <property type="component" value="Chromosome 3"/>
</dbReference>
<protein>
    <submittedName>
        <fullName evidence="1">Uncharacterized protein</fullName>
    </submittedName>
</protein>
<organism evidence="1">
    <name type="scientific">Solanum lycopersicum</name>
    <name type="common">Tomato</name>
    <name type="synonym">Lycopersicon esculentum</name>
    <dbReference type="NCBI Taxonomy" id="4081"/>
    <lineage>
        <taxon>Eukaryota</taxon>
        <taxon>Viridiplantae</taxon>
        <taxon>Streptophyta</taxon>
        <taxon>Embryophyta</taxon>
        <taxon>Tracheophyta</taxon>
        <taxon>Spermatophyta</taxon>
        <taxon>Magnoliopsida</taxon>
        <taxon>eudicotyledons</taxon>
        <taxon>Gunneridae</taxon>
        <taxon>Pentapetalae</taxon>
        <taxon>asterids</taxon>
        <taxon>lamiids</taxon>
        <taxon>Solanales</taxon>
        <taxon>Solanaceae</taxon>
        <taxon>Solanoideae</taxon>
        <taxon>Solaneae</taxon>
        <taxon>Solanum</taxon>
        <taxon>Solanum subgen. Lycopersicon</taxon>
    </lineage>
</organism>
<proteinExistence type="predicted"/>
<evidence type="ECO:0000313" key="2">
    <source>
        <dbReference type="Proteomes" id="UP000004994"/>
    </source>
</evidence>
<accession>A0A3Q7FGN5</accession>